<reference evidence="1 2" key="1">
    <citation type="submission" date="2017-07" db="EMBL/GenBank/DDBJ databases">
        <title>Phylogenetic study on the rhizospheric bacterium Ochrobactrum sp. A44.</title>
        <authorList>
            <person name="Krzyzanowska D.M."/>
            <person name="Ossowicki A."/>
            <person name="Rajewska M."/>
            <person name="Maciag T."/>
            <person name="Kaczynski Z."/>
            <person name="Czerwicka M."/>
            <person name="Jafra S."/>
        </authorList>
    </citation>
    <scope>NUCLEOTIDE SEQUENCE [LARGE SCALE GENOMIC DNA]</scope>
    <source>
        <strain evidence="1 2">DSM 7216</strain>
    </source>
</reference>
<sequence>MKKLRHNRFDDRIRELVNDIAELLEIMEPLLLSARQKLHDSFTVLYSKLLTIVLEDRACNG</sequence>
<evidence type="ECO:0000313" key="1">
    <source>
        <dbReference type="EMBL" id="OYR23319.1"/>
    </source>
</evidence>
<organism evidence="1 2">
    <name type="scientific">Brucella thiophenivorans</name>
    <dbReference type="NCBI Taxonomy" id="571255"/>
    <lineage>
        <taxon>Bacteria</taxon>
        <taxon>Pseudomonadati</taxon>
        <taxon>Pseudomonadota</taxon>
        <taxon>Alphaproteobacteria</taxon>
        <taxon>Hyphomicrobiales</taxon>
        <taxon>Brucellaceae</taxon>
        <taxon>Brucella/Ochrobactrum group</taxon>
        <taxon>Brucella</taxon>
    </lineage>
</organism>
<dbReference type="Proteomes" id="UP000215590">
    <property type="component" value="Unassembled WGS sequence"/>
</dbReference>
<protein>
    <recommendedName>
        <fullName evidence="3">Transposase</fullName>
    </recommendedName>
</protein>
<dbReference type="AlphaFoldDB" id="A0A256G8B2"/>
<accession>A0A256G8B2</accession>
<proteinExistence type="predicted"/>
<evidence type="ECO:0000313" key="2">
    <source>
        <dbReference type="Proteomes" id="UP000215590"/>
    </source>
</evidence>
<comment type="caution">
    <text evidence="1">The sequence shown here is derived from an EMBL/GenBank/DDBJ whole genome shotgun (WGS) entry which is preliminary data.</text>
</comment>
<gene>
    <name evidence="1" type="ORF">CEV31_0028</name>
</gene>
<evidence type="ECO:0008006" key="3">
    <source>
        <dbReference type="Google" id="ProtNLM"/>
    </source>
</evidence>
<name>A0A256G8B2_9HYPH</name>
<keyword evidence="2" id="KW-1185">Reference proteome</keyword>
<dbReference type="EMBL" id="NNRJ01000001">
    <property type="protein sequence ID" value="OYR23319.1"/>
    <property type="molecule type" value="Genomic_DNA"/>
</dbReference>